<reference evidence="2" key="2">
    <citation type="journal article" date="2015" name="Data Brief">
        <title>Shoot transcriptome of the giant reed, Arundo donax.</title>
        <authorList>
            <person name="Barrero R.A."/>
            <person name="Guerrero F.D."/>
            <person name="Moolhuijzen P."/>
            <person name="Goolsby J.A."/>
            <person name="Tidwell J."/>
            <person name="Bellgard S.E."/>
            <person name="Bellgard M.I."/>
        </authorList>
    </citation>
    <scope>NUCLEOTIDE SEQUENCE</scope>
    <source>
        <tissue evidence="2">Shoot tissue taken approximately 20 cm above the soil surface</tissue>
    </source>
</reference>
<feature type="compositionally biased region" description="Basic and acidic residues" evidence="1">
    <location>
        <begin position="105"/>
        <end position="145"/>
    </location>
</feature>
<feature type="region of interest" description="Disordered" evidence="1">
    <location>
        <begin position="1"/>
        <end position="77"/>
    </location>
</feature>
<organism evidence="2">
    <name type="scientific">Arundo donax</name>
    <name type="common">Giant reed</name>
    <name type="synonym">Donax arundinaceus</name>
    <dbReference type="NCBI Taxonomy" id="35708"/>
    <lineage>
        <taxon>Eukaryota</taxon>
        <taxon>Viridiplantae</taxon>
        <taxon>Streptophyta</taxon>
        <taxon>Embryophyta</taxon>
        <taxon>Tracheophyta</taxon>
        <taxon>Spermatophyta</taxon>
        <taxon>Magnoliopsida</taxon>
        <taxon>Liliopsida</taxon>
        <taxon>Poales</taxon>
        <taxon>Poaceae</taxon>
        <taxon>PACMAD clade</taxon>
        <taxon>Arundinoideae</taxon>
        <taxon>Arundineae</taxon>
        <taxon>Arundo</taxon>
    </lineage>
</organism>
<reference evidence="2" key="1">
    <citation type="submission" date="2014-09" db="EMBL/GenBank/DDBJ databases">
        <authorList>
            <person name="Magalhaes I.L.F."/>
            <person name="Oliveira U."/>
            <person name="Santos F.R."/>
            <person name="Vidigal T.H.D.A."/>
            <person name="Brescovit A.D."/>
            <person name="Santos A.J."/>
        </authorList>
    </citation>
    <scope>NUCLEOTIDE SEQUENCE</scope>
    <source>
        <tissue evidence="2">Shoot tissue taken approximately 20 cm above the soil surface</tissue>
    </source>
</reference>
<sequence length="145" mass="15879">MQGEEGNDEALLPTEGNSKKSHMRVHAAVPKNEPTYSPNPDPDTAHLGNSSKLGGCSREQELTAISSEKAPGTAAKGCSFTAQGAASSLPVWIRSKNCCAQQQGKEIEKVRPIREEEPRKTRRDCGERTRKPGRRIEGQGRKKRQ</sequence>
<accession>A0A0A9ERT1</accession>
<dbReference type="AlphaFoldDB" id="A0A0A9ERT1"/>
<proteinExistence type="predicted"/>
<evidence type="ECO:0000256" key="1">
    <source>
        <dbReference type="SAM" id="MobiDB-lite"/>
    </source>
</evidence>
<feature type="region of interest" description="Disordered" evidence="1">
    <location>
        <begin position="102"/>
        <end position="145"/>
    </location>
</feature>
<protein>
    <submittedName>
        <fullName evidence="2">Uncharacterized protein</fullName>
    </submittedName>
</protein>
<dbReference type="EMBL" id="GBRH01194441">
    <property type="protein sequence ID" value="JAE03455.1"/>
    <property type="molecule type" value="Transcribed_RNA"/>
</dbReference>
<name>A0A0A9ERT1_ARUDO</name>
<evidence type="ECO:0000313" key="2">
    <source>
        <dbReference type="EMBL" id="JAE03455.1"/>
    </source>
</evidence>